<keyword evidence="1" id="KW-0732">Signal</keyword>
<proteinExistence type="predicted"/>
<dbReference type="KEGG" id="pmuc:ING2E5A_2485"/>
<dbReference type="Proteomes" id="UP000178485">
    <property type="component" value="Chromosome i"/>
</dbReference>
<evidence type="ECO:0000313" key="2">
    <source>
        <dbReference type="EMBL" id="SCM59282.1"/>
    </source>
</evidence>
<dbReference type="EMBL" id="LT608328">
    <property type="protein sequence ID" value="SCM59282.1"/>
    <property type="molecule type" value="Genomic_DNA"/>
</dbReference>
<feature type="chain" id="PRO_5009604010" description="Outer membrane protein" evidence="1">
    <location>
        <begin position="24"/>
        <end position="447"/>
    </location>
</feature>
<evidence type="ECO:0008006" key="4">
    <source>
        <dbReference type="Google" id="ProtNLM"/>
    </source>
</evidence>
<organism evidence="2 3">
    <name type="scientific">Petrimonas mucosa</name>
    <dbReference type="NCBI Taxonomy" id="1642646"/>
    <lineage>
        <taxon>Bacteria</taxon>
        <taxon>Pseudomonadati</taxon>
        <taxon>Bacteroidota</taxon>
        <taxon>Bacteroidia</taxon>
        <taxon>Bacteroidales</taxon>
        <taxon>Dysgonomonadaceae</taxon>
        <taxon>Petrimonas</taxon>
    </lineage>
</organism>
<feature type="signal peptide" evidence="1">
    <location>
        <begin position="1"/>
        <end position="23"/>
    </location>
</feature>
<evidence type="ECO:0000256" key="1">
    <source>
        <dbReference type="SAM" id="SignalP"/>
    </source>
</evidence>
<keyword evidence="3" id="KW-1185">Reference proteome</keyword>
<dbReference type="SUPFAM" id="SSF56935">
    <property type="entry name" value="Porins"/>
    <property type="match status" value="1"/>
</dbReference>
<protein>
    <recommendedName>
        <fullName evidence="4">Outer membrane protein</fullName>
    </recommendedName>
</protein>
<sequence>MDIAAKRFLSLILLFTAVTATFAQQVGSNSPYGRYGYGLLSNQSFGASEAMGGISYGIRRSQQVNPGNPASYSRLDTLTFIFDFGVSGHYALYSDGVNKQDFYNGNFDYVAMQFPIFRKVGASIGLLPYSKTGYNYGQVRTFENLIYEEVFRGTGGLSQIYAGMAYEPVSFFSVGANLTYLFGNFSYSSVSVPTSTTGATIGEEKKAYSIRDLKYDFGAQFTLPLDKSSELTLGVVYTPGLTSKTDVYATEMMFLSDPYTNPYQTPSEILRDDTLSNQRFQLPATYGVGVTYSNRNLLVGIDGTFQQWEGLNYPEVLDGLTLQNRFNNRYRINAGAEYIVDPYSRNFFNRVRLRAGVSYGNSYTNVSVYNPLTSASVGVGGFKEYGVNFGLGLPFRDNLSGRLSMLNIGFSYISQRPDMQYMIKQDMFKISLNMNINEFWFFKRQFN</sequence>
<dbReference type="STRING" id="1642646.ING2E5A_2485"/>
<dbReference type="RefSeq" id="WP_071137598.1">
    <property type="nucleotide sequence ID" value="NZ_DUQN01000032.1"/>
</dbReference>
<dbReference type="Gene3D" id="2.40.160.60">
    <property type="entry name" value="Outer membrane protein transport protein (OMPP1/FadL/TodX)"/>
    <property type="match status" value="1"/>
</dbReference>
<reference evidence="2 3" key="1">
    <citation type="submission" date="2016-08" db="EMBL/GenBank/DDBJ databases">
        <authorList>
            <person name="Seilhamer J.J."/>
        </authorList>
    </citation>
    <scope>NUCLEOTIDE SEQUENCE [LARGE SCALE GENOMIC DNA]</scope>
    <source>
        <strain evidence="2">ING2-E5A</strain>
    </source>
</reference>
<gene>
    <name evidence="2" type="ORF">ING2E5A_2485</name>
</gene>
<accession>A0A1G4G9S3</accession>
<name>A0A1G4G9S3_9BACT</name>
<dbReference type="AlphaFoldDB" id="A0A1G4G9S3"/>
<evidence type="ECO:0000313" key="3">
    <source>
        <dbReference type="Proteomes" id="UP000178485"/>
    </source>
</evidence>